<evidence type="ECO:0000313" key="4">
    <source>
        <dbReference type="Proteomes" id="UP000460221"/>
    </source>
</evidence>
<dbReference type="Proteomes" id="UP000460221">
    <property type="component" value="Unassembled WGS sequence"/>
</dbReference>
<dbReference type="InterPro" id="IPR011613">
    <property type="entry name" value="GH15-like"/>
</dbReference>
<dbReference type="PANTHER" id="PTHR31616">
    <property type="entry name" value="TREHALASE"/>
    <property type="match status" value="1"/>
</dbReference>
<dbReference type="EMBL" id="WLYK01000005">
    <property type="protein sequence ID" value="MTD14920.1"/>
    <property type="molecule type" value="Genomic_DNA"/>
</dbReference>
<dbReference type="Gene3D" id="1.50.10.10">
    <property type="match status" value="1"/>
</dbReference>
<evidence type="ECO:0000313" key="3">
    <source>
        <dbReference type="EMBL" id="MTD14920.1"/>
    </source>
</evidence>
<dbReference type="Pfam" id="PF19291">
    <property type="entry name" value="TREH_N"/>
    <property type="match status" value="1"/>
</dbReference>
<dbReference type="AlphaFoldDB" id="A0A7K1FLH9"/>
<organism evidence="3 4">
    <name type="scientific">Nakamurella alba</name>
    <dbReference type="NCBI Taxonomy" id="2665158"/>
    <lineage>
        <taxon>Bacteria</taxon>
        <taxon>Bacillati</taxon>
        <taxon>Actinomycetota</taxon>
        <taxon>Actinomycetes</taxon>
        <taxon>Nakamurellales</taxon>
        <taxon>Nakamurellaceae</taxon>
        <taxon>Nakamurella</taxon>
    </lineage>
</organism>
<dbReference type="Pfam" id="PF00723">
    <property type="entry name" value="Glyco_hydro_15"/>
    <property type="match status" value="1"/>
</dbReference>
<protein>
    <submittedName>
        <fullName evidence="3">Glycoside hydrolase family 15 protein</fullName>
    </submittedName>
</protein>
<feature type="domain" description="Trehalase-like N-terminal" evidence="2">
    <location>
        <begin position="20"/>
        <end position="113"/>
    </location>
</feature>
<reference evidence="3 4" key="1">
    <citation type="submission" date="2019-11" db="EMBL/GenBank/DDBJ databases">
        <authorList>
            <person name="Jiang L.-Q."/>
        </authorList>
    </citation>
    <scope>NUCLEOTIDE SEQUENCE [LARGE SCALE GENOMIC DNA]</scope>
    <source>
        <strain evidence="3 4">YIM 132087</strain>
    </source>
</reference>
<dbReference type="GO" id="GO:0005975">
    <property type="term" value="P:carbohydrate metabolic process"/>
    <property type="evidence" value="ECO:0007669"/>
    <property type="project" value="InterPro"/>
</dbReference>
<name>A0A7K1FLH9_9ACTN</name>
<evidence type="ECO:0000259" key="1">
    <source>
        <dbReference type="Pfam" id="PF00723"/>
    </source>
</evidence>
<sequence length="616" mass="66901">MPAPDDGGFRAPTARTERGAVPIADYAAIGDGRTVALIASDGDVDWLPVPDLDTPPVFGAIVDADRGGRITLHPVDDFTVQRSYLDGTNVLITTMRTADGEVEITESLNSGVAGRLPWTEFARSVRGVRGRVRMRWSVQPGGQWRTHSPWFAEDADGVRDPVLRVGTVQLAVCGEHHFPRRGVDLEHSPDHDGDHDTQRAGTAVHGAFTTAPDSTHLLAVIGVDDQPVPLPDPRQIRDRIRLTVEGWQSWTRQCGEELSLVETRSALALKLLVHSPTGTIAAAGTTSLPESRTVPKNWDYRYSWLRDTSFAVSALQRLGLREEVHAATSRLLRTLRDDGPVPPIFTTLSGGAPSGHEESMAPGWDGIGPVVIGNAAADQLQLGVFGDLFGLIHSYIGAGHRLDHRSARTLADMADRCCDLWRRPDAGLWELPEEAHHTSSKMGCWQALTSAAELADAGHLGGHPARWRSEAQQISRFLDEECWSEARGAYTMCAGSDKLDASVLLGHRFDRGERMSRTIDTLRRELGSGPLLWRYTGMQAEEGCFVACSFWVVVALTAVGRSGEARELLGQLHPLANDVGLFAEMIDPGTGEFLGNVPQALSHLALLDAELSLRGA</sequence>
<dbReference type="InterPro" id="IPR008928">
    <property type="entry name" value="6-hairpin_glycosidase_sf"/>
</dbReference>
<accession>A0A7K1FLH9</accession>
<dbReference type="GO" id="GO:0004553">
    <property type="term" value="F:hydrolase activity, hydrolyzing O-glycosyl compounds"/>
    <property type="evidence" value="ECO:0007669"/>
    <property type="project" value="UniProtKB-ARBA"/>
</dbReference>
<dbReference type="SUPFAM" id="SSF48208">
    <property type="entry name" value="Six-hairpin glycosidases"/>
    <property type="match status" value="1"/>
</dbReference>
<keyword evidence="4" id="KW-1185">Reference proteome</keyword>
<feature type="domain" description="GH15-like" evidence="1">
    <location>
        <begin position="264"/>
        <end position="609"/>
    </location>
</feature>
<dbReference type="InterPro" id="IPR045582">
    <property type="entry name" value="Trehalase-like_N"/>
</dbReference>
<comment type="caution">
    <text evidence="3">The sequence shown here is derived from an EMBL/GenBank/DDBJ whole genome shotgun (WGS) entry which is preliminary data.</text>
</comment>
<dbReference type="PANTHER" id="PTHR31616:SF0">
    <property type="entry name" value="GLUCAN 1,4-ALPHA-GLUCOSIDASE"/>
    <property type="match status" value="1"/>
</dbReference>
<proteinExistence type="predicted"/>
<keyword evidence="3" id="KW-0378">Hydrolase</keyword>
<dbReference type="InterPro" id="IPR012341">
    <property type="entry name" value="6hp_glycosidase-like_sf"/>
</dbReference>
<gene>
    <name evidence="3" type="ORF">GIS00_13320</name>
</gene>
<evidence type="ECO:0000259" key="2">
    <source>
        <dbReference type="Pfam" id="PF19291"/>
    </source>
</evidence>